<dbReference type="EMBL" id="CM042064">
    <property type="protein sequence ID" value="KAI3665854.1"/>
    <property type="molecule type" value="Genomic_DNA"/>
</dbReference>
<name>A0ACB8XG89_ARCLA</name>
<reference evidence="2" key="1">
    <citation type="journal article" date="2022" name="Mol. Ecol. Resour.">
        <title>The genomes of chicory, endive, great burdock and yacon provide insights into Asteraceae palaeo-polyploidization history and plant inulin production.</title>
        <authorList>
            <person name="Fan W."/>
            <person name="Wang S."/>
            <person name="Wang H."/>
            <person name="Wang A."/>
            <person name="Jiang F."/>
            <person name="Liu H."/>
            <person name="Zhao H."/>
            <person name="Xu D."/>
            <person name="Zhang Y."/>
        </authorList>
    </citation>
    <scope>NUCLEOTIDE SEQUENCE [LARGE SCALE GENOMIC DNA]</scope>
    <source>
        <strain evidence="2">cv. Niubang</strain>
    </source>
</reference>
<reference evidence="1 2" key="2">
    <citation type="journal article" date="2022" name="Mol. Ecol. Resour.">
        <title>The genomes of chicory, endive, great burdock and yacon provide insights into Asteraceae paleo-polyploidization history and plant inulin production.</title>
        <authorList>
            <person name="Fan W."/>
            <person name="Wang S."/>
            <person name="Wang H."/>
            <person name="Wang A."/>
            <person name="Jiang F."/>
            <person name="Liu H."/>
            <person name="Zhao H."/>
            <person name="Xu D."/>
            <person name="Zhang Y."/>
        </authorList>
    </citation>
    <scope>NUCLEOTIDE SEQUENCE [LARGE SCALE GENOMIC DNA]</scope>
    <source>
        <strain evidence="2">cv. Niubang</strain>
    </source>
</reference>
<organism evidence="1 2">
    <name type="scientific">Arctium lappa</name>
    <name type="common">Greater burdock</name>
    <name type="synonym">Lappa major</name>
    <dbReference type="NCBI Taxonomy" id="4217"/>
    <lineage>
        <taxon>Eukaryota</taxon>
        <taxon>Viridiplantae</taxon>
        <taxon>Streptophyta</taxon>
        <taxon>Embryophyta</taxon>
        <taxon>Tracheophyta</taxon>
        <taxon>Spermatophyta</taxon>
        <taxon>Magnoliopsida</taxon>
        <taxon>eudicotyledons</taxon>
        <taxon>Gunneridae</taxon>
        <taxon>Pentapetalae</taxon>
        <taxon>asterids</taxon>
        <taxon>campanulids</taxon>
        <taxon>Asterales</taxon>
        <taxon>Asteraceae</taxon>
        <taxon>Carduoideae</taxon>
        <taxon>Cardueae</taxon>
        <taxon>Arctiinae</taxon>
        <taxon>Arctium</taxon>
    </lineage>
</organism>
<evidence type="ECO:0000313" key="1">
    <source>
        <dbReference type="EMBL" id="KAI3665854.1"/>
    </source>
</evidence>
<accession>A0ACB8XG89</accession>
<keyword evidence="2" id="KW-1185">Reference proteome</keyword>
<proteinExistence type="predicted"/>
<dbReference type="Proteomes" id="UP001055879">
    <property type="component" value="Linkage Group LG18"/>
</dbReference>
<protein>
    <submittedName>
        <fullName evidence="1">Uncharacterized protein</fullName>
    </submittedName>
</protein>
<sequence>MDDDRKAYLSKLQGVTTDADIRIVDDEREIRIMASWANGSSSKEEKEKEDFQKDTLENNKNLLSPE</sequence>
<comment type="caution">
    <text evidence="1">The sequence shown here is derived from an EMBL/GenBank/DDBJ whole genome shotgun (WGS) entry which is preliminary data.</text>
</comment>
<evidence type="ECO:0000313" key="2">
    <source>
        <dbReference type="Proteomes" id="UP001055879"/>
    </source>
</evidence>
<gene>
    <name evidence="1" type="ORF">L6452_44489</name>
</gene>